<feature type="region of interest" description="Disordered" evidence="1">
    <location>
        <begin position="385"/>
        <end position="409"/>
    </location>
</feature>
<accession>A0A7X3FI84</accession>
<gene>
    <name evidence="2" type="ORF">EDM21_12115</name>
</gene>
<reference evidence="2 3" key="1">
    <citation type="journal article" date="2019" name="Microorganisms">
        <title>Paenibacillus lutrae sp. nov., A Chitinolytic Species Isolated from A River Otter in Castril Natural Park, Granada, Spain.</title>
        <authorList>
            <person name="Rodriguez M."/>
            <person name="Reina J.C."/>
            <person name="Bejar V."/>
            <person name="Llamas I."/>
        </authorList>
    </citation>
    <scope>NUCLEOTIDE SEQUENCE [LARGE SCALE GENOMIC DNA]</scope>
    <source>
        <strain evidence="2 3">N10</strain>
    </source>
</reference>
<dbReference type="Gene3D" id="2.60.40.3440">
    <property type="match status" value="2"/>
</dbReference>
<name>A0A7X3FI84_9BACL</name>
<dbReference type="OrthoDB" id="283370at2"/>
<dbReference type="RefSeq" id="WP_157335791.1">
    <property type="nucleotide sequence ID" value="NZ_RHLK01000006.1"/>
</dbReference>
<sequence length="409" mass="43165">MPYKKRFSAHVNGAASIIGGTDYHAAPSSAELVLPEHSTVLYAELIWGRYDPSYTREERIPSVDSPVFLTNQAGTFRLTASGSISPAAVAAARELNGAAADAGTKRSSIVLYTEVTSLIKACGAGIYTIGELPGTGDRAGDQTGKTDWTLAVLYQNDTRPFGEISLLVWDEEEVHPPNNPLTAVSGLCAPASSLLKGAWLVSAADVTLSFGENLPVSGRFTAAGAESEGLVQTYSLTEAPSSGTVIFGSTGEFRYRSYTGFTGTDAFTYSVTDNKGVSYPGSVTIRAVALQDVEPVKAHISSNAAQIHRPVNAAVCEQAPQDDSDPDSRPCSLKTPPSNGTAVVAPDGSYTYTPNPDFKGTDSFTVNIRDPDKGTQAATVIVHVSAEADRADPVEPWTTEEAEERSSDE</sequence>
<dbReference type="Pfam" id="PF17963">
    <property type="entry name" value="Big_9"/>
    <property type="match status" value="2"/>
</dbReference>
<dbReference type="AlphaFoldDB" id="A0A7X3FI84"/>
<keyword evidence="3" id="KW-1185">Reference proteome</keyword>
<dbReference type="EMBL" id="RHLK01000006">
    <property type="protein sequence ID" value="MVP00256.1"/>
    <property type="molecule type" value="Genomic_DNA"/>
</dbReference>
<organism evidence="2 3">
    <name type="scientific">Paenibacillus lutrae</name>
    <dbReference type="NCBI Taxonomy" id="2078573"/>
    <lineage>
        <taxon>Bacteria</taxon>
        <taxon>Bacillati</taxon>
        <taxon>Bacillota</taxon>
        <taxon>Bacilli</taxon>
        <taxon>Bacillales</taxon>
        <taxon>Paenibacillaceae</taxon>
        <taxon>Paenibacillus</taxon>
    </lineage>
</organism>
<dbReference type="Proteomes" id="UP000490800">
    <property type="component" value="Unassembled WGS sequence"/>
</dbReference>
<proteinExistence type="predicted"/>
<feature type="region of interest" description="Disordered" evidence="1">
    <location>
        <begin position="317"/>
        <end position="356"/>
    </location>
</feature>
<evidence type="ECO:0008006" key="4">
    <source>
        <dbReference type="Google" id="ProtNLM"/>
    </source>
</evidence>
<comment type="caution">
    <text evidence="2">The sequence shown here is derived from an EMBL/GenBank/DDBJ whole genome shotgun (WGS) entry which is preliminary data.</text>
</comment>
<protein>
    <recommendedName>
        <fullName evidence="4">Tandem-95 repeat protein</fullName>
    </recommendedName>
</protein>
<evidence type="ECO:0000313" key="3">
    <source>
        <dbReference type="Proteomes" id="UP000490800"/>
    </source>
</evidence>
<evidence type="ECO:0000256" key="1">
    <source>
        <dbReference type="SAM" id="MobiDB-lite"/>
    </source>
</evidence>
<evidence type="ECO:0000313" key="2">
    <source>
        <dbReference type="EMBL" id="MVP00256.1"/>
    </source>
</evidence>